<dbReference type="Pfam" id="PF08281">
    <property type="entry name" value="Sigma70_r4_2"/>
    <property type="match status" value="1"/>
</dbReference>
<evidence type="ECO:0000313" key="9">
    <source>
        <dbReference type="EMBL" id="WIX98892.1"/>
    </source>
</evidence>
<dbReference type="GO" id="GO:0006950">
    <property type="term" value="P:response to stress"/>
    <property type="evidence" value="ECO:0007669"/>
    <property type="project" value="UniProtKB-ARBA"/>
</dbReference>
<keyword evidence="4 6" id="KW-0238">DNA-binding</keyword>
<evidence type="ECO:0000256" key="1">
    <source>
        <dbReference type="ARBA" id="ARBA00010641"/>
    </source>
</evidence>
<evidence type="ECO:0000259" key="8">
    <source>
        <dbReference type="Pfam" id="PF08281"/>
    </source>
</evidence>
<dbReference type="RefSeq" id="WP_285995375.1">
    <property type="nucleotide sequence ID" value="NZ_CP127295.1"/>
</dbReference>
<dbReference type="InterPro" id="IPR013249">
    <property type="entry name" value="RNA_pol_sigma70_r4_t2"/>
</dbReference>
<dbReference type="SUPFAM" id="SSF88946">
    <property type="entry name" value="Sigma2 domain of RNA polymerase sigma factors"/>
    <property type="match status" value="1"/>
</dbReference>
<name>A0A9Y2NGP8_9PSEU</name>
<dbReference type="Gene3D" id="1.10.1740.10">
    <property type="match status" value="1"/>
</dbReference>
<dbReference type="GO" id="GO:0006352">
    <property type="term" value="P:DNA-templated transcription initiation"/>
    <property type="evidence" value="ECO:0007669"/>
    <property type="project" value="InterPro"/>
</dbReference>
<protein>
    <recommendedName>
        <fullName evidence="6">RNA polymerase sigma factor</fullName>
    </recommendedName>
</protein>
<dbReference type="InterPro" id="IPR036388">
    <property type="entry name" value="WH-like_DNA-bd_sf"/>
</dbReference>
<proteinExistence type="inferred from homology"/>
<dbReference type="InterPro" id="IPR007627">
    <property type="entry name" value="RNA_pol_sigma70_r2"/>
</dbReference>
<comment type="similarity">
    <text evidence="1 6">Belongs to the sigma-70 factor family. ECF subfamily.</text>
</comment>
<evidence type="ECO:0000256" key="5">
    <source>
        <dbReference type="ARBA" id="ARBA00023163"/>
    </source>
</evidence>
<dbReference type="InterPro" id="IPR013325">
    <property type="entry name" value="RNA_pol_sigma_r2"/>
</dbReference>
<dbReference type="PANTHER" id="PTHR43133:SF61">
    <property type="entry name" value="ECF RNA POLYMERASE SIGMA FACTOR SIGC"/>
    <property type="match status" value="1"/>
</dbReference>
<sequence length="192" mass="21060">MRPLRADDDEITRWARLAGRGDQVALEHFVRATQPHVRRFVASLGDAQTADDLVQETYLRALGSLSRFKGDSSARTWLLSIARRAVADHIRAARCRPRSVSAADWQTLSARDEPATRSLLEEQVVLDQLVGALDPERRDAFVLTQALGLSYADAAEVCGCPVGTIRSRVARARDDLLAAMADAPGRRRTAVG</sequence>
<dbReference type="GO" id="GO:0016987">
    <property type="term" value="F:sigma factor activity"/>
    <property type="evidence" value="ECO:0007669"/>
    <property type="project" value="UniProtKB-KW"/>
</dbReference>
<gene>
    <name evidence="9" type="ORF">QRX60_33195</name>
</gene>
<dbReference type="GO" id="GO:0003677">
    <property type="term" value="F:DNA binding"/>
    <property type="evidence" value="ECO:0007669"/>
    <property type="project" value="UniProtKB-KW"/>
</dbReference>
<keyword evidence="3 6" id="KW-0731">Sigma factor</keyword>
<keyword evidence="5 6" id="KW-0804">Transcription</keyword>
<evidence type="ECO:0000256" key="6">
    <source>
        <dbReference type="RuleBase" id="RU000716"/>
    </source>
</evidence>
<dbReference type="EMBL" id="CP127295">
    <property type="protein sequence ID" value="WIX98892.1"/>
    <property type="molecule type" value="Genomic_DNA"/>
</dbReference>
<dbReference type="InterPro" id="IPR000838">
    <property type="entry name" value="RNA_pol_sigma70_ECF_CS"/>
</dbReference>
<keyword evidence="2 6" id="KW-0805">Transcription regulation</keyword>
<dbReference type="AlphaFoldDB" id="A0A9Y2NGP8"/>
<evidence type="ECO:0000256" key="3">
    <source>
        <dbReference type="ARBA" id="ARBA00023082"/>
    </source>
</evidence>
<dbReference type="PROSITE" id="PS01063">
    <property type="entry name" value="SIGMA70_ECF"/>
    <property type="match status" value="1"/>
</dbReference>
<evidence type="ECO:0000256" key="4">
    <source>
        <dbReference type="ARBA" id="ARBA00023125"/>
    </source>
</evidence>
<dbReference type="InterPro" id="IPR039425">
    <property type="entry name" value="RNA_pol_sigma-70-like"/>
</dbReference>
<dbReference type="PANTHER" id="PTHR43133">
    <property type="entry name" value="RNA POLYMERASE ECF-TYPE SIGMA FACTO"/>
    <property type="match status" value="1"/>
</dbReference>
<feature type="domain" description="RNA polymerase sigma-70 region 2" evidence="7">
    <location>
        <begin position="30"/>
        <end position="94"/>
    </location>
</feature>
<dbReference type="InterPro" id="IPR014284">
    <property type="entry name" value="RNA_pol_sigma-70_dom"/>
</dbReference>
<evidence type="ECO:0000259" key="7">
    <source>
        <dbReference type="Pfam" id="PF04542"/>
    </source>
</evidence>
<dbReference type="NCBIfam" id="TIGR02937">
    <property type="entry name" value="sigma70-ECF"/>
    <property type="match status" value="1"/>
</dbReference>
<dbReference type="InterPro" id="IPR013324">
    <property type="entry name" value="RNA_pol_sigma_r3/r4-like"/>
</dbReference>
<dbReference type="Pfam" id="PF04542">
    <property type="entry name" value="Sigma70_r2"/>
    <property type="match status" value="1"/>
</dbReference>
<organism evidence="9 10">
    <name type="scientific">Amycolatopsis mongoliensis</name>
    <dbReference type="NCBI Taxonomy" id="715475"/>
    <lineage>
        <taxon>Bacteria</taxon>
        <taxon>Bacillati</taxon>
        <taxon>Actinomycetota</taxon>
        <taxon>Actinomycetes</taxon>
        <taxon>Pseudonocardiales</taxon>
        <taxon>Pseudonocardiaceae</taxon>
        <taxon>Amycolatopsis</taxon>
    </lineage>
</organism>
<dbReference type="SUPFAM" id="SSF88659">
    <property type="entry name" value="Sigma3 and sigma4 domains of RNA polymerase sigma factors"/>
    <property type="match status" value="1"/>
</dbReference>
<feature type="domain" description="RNA polymerase sigma factor 70 region 4 type 2" evidence="8">
    <location>
        <begin position="126"/>
        <end position="175"/>
    </location>
</feature>
<dbReference type="Gene3D" id="1.10.10.10">
    <property type="entry name" value="Winged helix-like DNA-binding domain superfamily/Winged helix DNA-binding domain"/>
    <property type="match status" value="1"/>
</dbReference>
<evidence type="ECO:0000313" key="10">
    <source>
        <dbReference type="Proteomes" id="UP001239397"/>
    </source>
</evidence>
<keyword evidence="10" id="KW-1185">Reference proteome</keyword>
<reference evidence="9 10" key="1">
    <citation type="submission" date="2023-06" db="EMBL/GenBank/DDBJ databases">
        <authorList>
            <person name="Oyuntsetseg B."/>
            <person name="Kim S.B."/>
        </authorList>
    </citation>
    <scope>NUCLEOTIDE SEQUENCE [LARGE SCALE GENOMIC DNA]</scope>
    <source>
        <strain evidence="9 10">4-36</strain>
    </source>
</reference>
<dbReference type="KEGG" id="amog:QRX60_33195"/>
<evidence type="ECO:0000256" key="2">
    <source>
        <dbReference type="ARBA" id="ARBA00023015"/>
    </source>
</evidence>
<dbReference type="Proteomes" id="UP001239397">
    <property type="component" value="Chromosome"/>
</dbReference>
<accession>A0A9Y2NGP8</accession>